<reference evidence="1 2" key="1">
    <citation type="submission" date="2013-02" db="EMBL/GenBank/DDBJ databases">
        <title>The Genome Sequence of Acinetobacter sp. NIPH 758.</title>
        <authorList>
            <consortium name="The Broad Institute Genome Sequencing Platform"/>
            <consortium name="The Broad Institute Genome Sequencing Center for Infectious Disease"/>
            <person name="Cerqueira G."/>
            <person name="Feldgarden M."/>
            <person name="Courvalin P."/>
            <person name="Perichon B."/>
            <person name="Grillot-Courvalin C."/>
            <person name="Clermont D."/>
            <person name="Rocha E."/>
            <person name="Yoon E.-J."/>
            <person name="Nemec A."/>
            <person name="Walker B."/>
            <person name="Young S.K."/>
            <person name="Zeng Q."/>
            <person name="Gargeya S."/>
            <person name="Fitzgerald M."/>
            <person name="Haas B."/>
            <person name="Abouelleil A."/>
            <person name="Alvarado L."/>
            <person name="Arachchi H.M."/>
            <person name="Berlin A.M."/>
            <person name="Chapman S.B."/>
            <person name="Dewar J."/>
            <person name="Goldberg J."/>
            <person name="Griggs A."/>
            <person name="Gujja S."/>
            <person name="Hansen M."/>
            <person name="Howarth C."/>
            <person name="Imamovic A."/>
            <person name="Larimer J."/>
            <person name="McCowan C."/>
            <person name="Murphy C."/>
            <person name="Neiman D."/>
            <person name="Pearson M."/>
            <person name="Priest M."/>
            <person name="Roberts A."/>
            <person name="Saif S."/>
            <person name="Shea T."/>
            <person name="Sisk P."/>
            <person name="Sykes S."/>
            <person name="Wortman J."/>
            <person name="Nusbaum C."/>
            <person name="Birren B."/>
        </authorList>
    </citation>
    <scope>NUCLEOTIDE SEQUENCE [LARGE SCALE GENOMIC DNA]</scope>
    <source>
        <strain evidence="1 2">NIPH 758</strain>
    </source>
</reference>
<dbReference type="Proteomes" id="UP000013049">
    <property type="component" value="Unassembled WGS sequence"/>
</dbReference>
<evidence type="ECO:0000313" key="2">
    <source>
        <dbReference type="Proteomes" id="UP000013049"/>
    </source>
</evidence>
<dbReference type="RefSeq" id="WP_004771317.1">
    <property type="nucleotide sequence ID" value="NZ_KB849357.1"/>
</dbReference>
<protein>
    <submittedName>
        <fullName evidence="1">Uncharacterized protein</fullName>
    </submittedName>
</protein>
<dbReference type="EMBL" id="APPC01000016">
    <property type="protein sequence ID" value="ENU92960.1"/>
    <property type="molecule type" value="Genomic_DNA"/>
</dbReference>
<dbReference type="HOGENOM" id="CLU_205001_0_0_6"/>
<name>N8V014_9GAMM</name>
<organism evidence="1 2">
    <name type="scientific">Acinetobacter vivianii</name>
    <dbReference type="NCBI Taxonomy" id="1776742"/>
    <lineage>
        <taxon>Bacteria</taxon>
        <taxon>Pseudomonadati</taxon>
        <taxon>Pseudomonadota</taxon>
        <taxon>Gammaproteobacteria</taxon>
        <taxon>Moraxellales</taxon>
        <taxon>Moraxellaceae</taxon>
        <taxon>Acinetobacter</taxon>
    </lineage>
</organism>
<comment type="caution">
    <text evidence="1">The sequence shown here is derived from an EMBL/GenBank/DDBJ whole genome shotgun (WGS) entry which is preliminary data.</text>
</comment>
<proteinExistence type="predicted"/>
<gene>
    <name evidence="1" type="ORF">F971_01947</name>
</gene>
<accession>N8V014</accession>
<dbReference type="AlphaFoldDB" id="N8V014"/>
<dbReference type="eggNOG" id="ENOG50317WX">
    <property type="taxonomic scope" value="Bacteria"/>
</dbReference>
<sequence>MNFNSSELPINKLLDKINVTASNNESLLLSVEEVKLLSENCGDSVFIPVYTNEQIVELCKQGKLGKPFK</sequence>
<evidence type="ECO:0000313" key="1">
    <source>
        <dbReference type="EMBL" id="ENU92960.1"/>
    </source>
</evidence>